<feature type="domain" description="Class II aldolase/adducin N-terminal" evidence="3">
    <location>
        <begin position="9"/>
        <end position="183"/>
    </location>
</feature>
<keyword evidence="5" id="KW-1185">Reference proteome</keyword>
<dbReference type="EC" id="4.1.2.17" evidence="4"/>
<dbReference type="PANTHER" id="PTHR22789">
    <property type="entry name" value="FUCULOSE PHOSPHATE ALDOLASE"/>
    <property type="match status" value="1"/>
</dbReference>
<dbReference type="Gene3D" id="3.40.225.10">
    <property type="entry name" value="Class II aldolase/adducin N-terminal domain"/>
    <property type="match status" value="1"/>
</dbReference>
<keyword evidence="1" id="KW-0479">Metal-binding</keyword>
<name>A0ABV2GIP6_9HYPH</name>
<dbReference type="RefSeq" id="WP_354488762.1">
    <property type="nucleotide sequence ID" value="NZ_JBEPMC010000002.1"/>
</dbReference>
<evidence type="ECO:0000313" key="4">
    <source>
        <dbReference type="EMBL" id="MET3578173.1"/>
    </source>
</evidence>
<accession>A0ABV2GIP6</accession>
<keyword evidence="2 4" id="KW-0456">Lyase</keyword>
<dbReference type="SUPFAM" id="SSF53639">
    <property type="entry name" value="AraD/HMP-PK domain-like"/>
    <property type="match status" value="1"/>
</dbReference>
<protein>
    <submittedName>
        <fullName evidence="4">L-fuculose-phosphate aldolase</fullName>
        <ecNumber evidence="4">4.1.2.17</ecNumber>
    </submittedName>
</protein>
<evidence type="ECO:0000256" key="1">
    <source>
        <dbReference type="ARBA" id="ARBA00022723"/>
    </source>
</evidence>
<reference evidence="4 5" key="1">
    <citation type="submission" date="2024-06" db="EMBL/GenBank/DDBJ databases">
        <title>Genomic Encyclopedia of Type Strains, Phase IV (KMG-IV): sequencing the most valuable type-strain genomes for metagenomic binning, comparative biology and taxonomic classification.</title>
        <authorList>
            <person name="Goeker M."/>
        </authorList>
    </citation>
    <scope>NUCLEOTIDE SEQUENCE [LARGE SCALE GENOMIC DNA]</scope>
    <source>
        <strain evidence="4 5">DSM 100022</strain>
    </source>
</reference>
<evidence type="ECO:0000256" key="2">
    <source>
        <dbReference type="ARBA" id="ARBA00023239"/>
    </source>
</evidence>
<dbReference type="Pfam" id="PF00596">
    <property type="entry name" value="Aldolase_II"/>
    <property type="match status" value="1"/>
</dbReference>
<sequence length="216" mass="22813">MSDQNELKQSILSVVRRLEDKGFNHVSTGNVSCRAGNGILITPTGGNSGNMSADRLVQIDYDGSVAGEGVPSSEWHMHVSILRAFPAANAVIHTHADACVALSCLRKPIPAFHYMVAGFGGEDIRCARYATFGTADLAASAVEALQNRTACLLANHGMIAMGKTLDAAFNATVKLETLARQYLLALQAGEPVLLPAEEMARVGARYGNYGIGLLPG</sequence>
<dbReference type="PANTHER" id="PTHR22789:SF0">
    <property type="entry name" value="3-OXO-TETRONATE 4-PHOSPHATE DECARBOXYLASE-RELATED"/>
    <property type="match status" value="1"/>
</dbReference>
<dbReference type="SMART" id="SM01007">
    <property type="entry name" value="Aldolase_II"/>
    <property type="match status" value="1"/>
</dbReference>
<comment type="caution">
    <text evidence="4">The sequence shown here is derived from an EMBL/GenBank/DDBJ whole genome shotgun (WGS) entry which is preliminary data.</text>
</comment>
<organism evidence="4 5">
    <name type="scientific">Mesorhizobium robiniae</name>
    <dbReference type="NCBI Taxonomy" id="559315"/>
    <lineage>
        <taxon>Bacteria</taxon>
        <taxon>Pseudomonadati</taxon>
        <taxon>Pseudomonadota</taxon>
        <taxon>Alphaproteobacteria</taxon>
        <taxon>Hyphomicrobiales</taxon>
        <taxon>Phyllobacteriaceae</taxon>
        <taxon>Mesorhizobium</taxon>
    </lineage>
</organism>
<gene>
    <name evidence="4" type="ORF">ABID19_001190</name>
</gene>
<proteinExistence type="predicted"/>
<evidence type="ECO:0000259" key="3">
    <source>
        <dbReference type="SMART" id="SM01007"/>
    </source>
</evidence>
<evidence type="ECO:0000313" key="5">
    <source>
        <dbReference type="Proteomes" id="UP001549204"/>
    </source>
</evidence>
<dbReference type="InterPro" id="IPR001303">
    <property type="entry name" value="Aldolase_II/adducin_N"/>
</dbReference>
<dbReference type="Proteomes" id="UP001549204">
    <property type="component" value="Unassembled WGS sequence"/>
</dbReference>
<dbReference type="InterPro" id="IPR050197">
    <property type="entry name" value="Aldolase_class_II_sugar_metab"/>
</dbReference>
<dbReference type="EMBL" id="JBEPMC010000002">
    <property type="protein sequence ID" value="MET3578173.1"/>
    <property type="molecule type" value="Genomic_DNA"/>
</dbReference>
<dbReference type="GO" id="GO:0008738">
    <property type="term" value="F:L-fuculose-phosphate aldolase activity"/>
    <property type="evidence" value="ECO:0007669"/>
    <property type="project" value="UniProtKB-EC"/>
</dbReference>
<dbReference type="InterPro" id="IPR036409">
    <property type="entry name" value="Aldolase_II/adducin_N_sf"/>
</dbReference>